<organism evidence="1 2">
    <name type="scientific">Chondromyces apiculatus DSM 436</name>
    <dbReference type="NCBI Taxonomy" id="1192034"/>
    <lineage>
        <taxon>Bacteria</taxon>
        <taxon>Pseudomonadati</taxon>
        <taxon>Myxococcota</taxon>
        <taxon>Polyangia</taxon>
        <taxon>Polyangiales</taxon>
        <taxon>Polyangiaceae</taxon>
        <taxon>Chondromyces</taxon>
    </lineage>
</organism>
<dbReference type="AlphaFoldDB" id="A0A017T1V9"/>
<dbReference type="EMBL" id="ASRX01000049">
    <property type="protein sequence ID" value="EYF03249.1"/>
    <property type="molecule type" value="Genomic_DNA"/>
</dbReference>
<evidence type="ECO:0000313" key="2">
    <source>
        <dbReference type="Proteomes" id="UP000019678"/>
    </source>
</evidence>
<reference evidence="1 2" key="1">
    <citation type="submission" date="2013-05" db="EMBL/GenBank/DDBJ databases">
        <title>Genome assembly of Chondromyces apiculatus DSM 436.</title>
        <authorList>
            <person name="Sharma G."/>
            <person name="Khatri I."/>
            <person name="Kaur C."/>
            <person name="Mayilraj S."/>
            <person name="Subramanian S."/>
        </authorList>
    </citation>
    <scope>NUCLEOTIDE SEQUENCE [LARGE SCALE GENOMIC DNA]</scope>
    <source>
        <strain evidence="1 2">DSM 436</strain>
    </source>
</reference>
<sequence>MRTALFKLFEELGACGAPVDRLSVSFGNFARAPGQLICPGGCDGFVVRLFQA</sequence>
<comment type="caution">
    <text evidence="1">The sequence shown here is derived from an EMBL/GenBank/DDBJ whole genome shotgun (WGS) entry which is preliminary data.</text>
</comment>
<protein>
    <submittedName>
        <fullName evidence="1">Uncharacterized protein</fullName>
    </submittedName>
</protein>
<proteinExistence type="predicted"/>
<accession>A0A017T1V9</accession>
<dbReference type="Proteomes" id="UP000019678">
    <property type="component" value="Unassembled WGS sequence"/>
</dbReference>
<evidence type="ECO:0000313" key="1">
    <source>
        <dbReference type="EMBL" id="EYF03249.1"/>
    </source>
</evidence>
<name>A0A017T1V9_9BACT</name>
<dbReference type="STRING" id="1192034.CAP_5753"/>
<gene>
    <name evidence="1" type="ORF">CAP_5753</name>
</gene>
<keyword evidence="2" id="KW-1185">Reference proteome</keyword>